<dbReference type="PANTHER" id="PTHR10807">
    <property type="entry name" value="MYOTUBULARIN-RELATED"/>
    <property type="match status" value="1"/>
</dbReference>
<dbReference type="SUPFAM" id="SSF52799">
    <property type="entry name" value="(Phosphotyrosine protein) phosphatases II"/>
    <property type="match status" value="1"/>
</dbReference>
<dbReference type="Pfam" id="PF06602">
    <property type="entry name" value="Myotub-related"/>
    <property type="match status" value="1"/>
</dbReference>
<dbReference type="InterPro" id="IPR029021">
    <property type="entry name" value="Prot-tyrosine_phosphatase-like"/>
</dbReference>
<dbReference type="InterPro" id="IPR011993">
    <property type="entry name" value="PH-like_dom_sf"/>
</dbReference>
<dbReference type="GO" id="GO:0010507">
    <property type="term" value="P:negative regulation of autophagy"/>
    <property type="evidence" value="ECO:0007669"/>
    <property type="project" value="TreeGrafter"/>
</dbReference>
<dbReference type="GO" id="GO:0005737">
    <property type="term" value="C:cytoplasm"/>
    <property type="evidence" value="ECO:0007669"/>
    <property type="project" value="TreeGrafter"/>
</dbReference>
<name>A0A6H5J9J5_9HYME</name>
<reference evidence="3 4" key="1">
    <citation type="submission" date="2020-02" db="EMBL/GenBank/DDBJ databases">
        <authorList>
            <person name="Ferguson B K."/>
        </authorList>
    </citation>
    <scope>NUCLEOTIDE SEQUENCE [LARGE SCALE GENOMIC DNA]</scope>
</reference>
<keyword evidence="4" id="KW-1185">Reference proteome</keyword>
<dbReference type="AlphaFoldDB" id="A0A6H5J9J5"/>
<evidence type="ECO:0000313" key="4">
    <source>
        <dbReference type="Proteomes" id="UP000479190"/>
    </source>
</evidence>
<dbReference type="Pfam" id="PF21098">
    <property type="entry name" value="PH-GRAM_MTMR6-like"/>
    <property type="match status" value="1"/>
</dbReference>
<evidence type="ECO:0000256" key="1">
    <source>
        <dbReference type="ARBA" id="ARBA00007471"/>
    </source>
</evidence>
<evidence type="ECO:0000313" key="3">
    <source>
        <dbReference type="EMBL" id="CAB0045278.1"/>
    </source>
</evidence>
<gene>
    <name evidence="3" type="ORF">TBRA_LOCUS16808</name>
</gene>
<dbReference type="PROSITE" id="PS51339">
    <property type="entry name" value="PPASE_MYOTUBULARIN"/>
    <property type="match status" value="1"/>
</dbReference>
<dbReference type="GO" id="GO:0046856">
    <property type="term" value="P:phosphatidylinositol dephosphorylation"/>
    <property type="evidence" value="ECO:0007669"/>
    <property type="project" value="TreeGrafter"/>
</dbReference>
<dbReference type="SUPFAM" id="SSF50729">
    <property type="entry name" value="PH domain-like"/>
    <property type="match status" value="1"/>
</dbReference>
<dbReference type="Gene3D" id="2.30.29.30">
    <property type="entry name" value="Pleckstrin-homology domain (PH domain)/Phosphotyrosine-binding domain (PTB)"/>
    <property type="match status" value="1"/>
</dbReference>
<dbReference type="Proteomes" id="UP000479190">
    <property type="component" value="Unassembled WGS sequence"/>
</dbReference>
<proteinExistence type="inferred from homology"/>
<dbReference type="InterPro" id="IPR010569">
    <property type="entry name" value="Myotubularin-like_Pase_dom"/>
</dbReference>
<evidence type="ECO:0000259" key="2">
    <source>
        <dbReference type="PROSITE" id="PS51339"/>
    </source>
</evidence>
<accession>A0A6H5J9J5</accession>
<dbReference type="OrthoDB" id="271628at2759"/>
<comment type="similarity">
    <text evidence="1">Belongs to the protein-tyrosine phosphatase family. Non-receptor class myotubularin subfamily.</text>
</comment>
<protein>
    <recommendedName>
        <fullName evidence="2">Myotubularin phosphatase domain-containing protein</fullName>
    </recommendedName>
</protein>
<feature type="domain" description="Myotubularin phosphatase" evidence="2">
    <location>
        <begin position="135"/>
        <end position="514"/>
    </location>
</feature>
<dbReference type="InterPro" id="IPR030564">
    <property type="entry name" value="Myotubularin"/>
</dbReference>
<dbReference type="EMBL" id="CADCXV010001560">
    <property type="protein sequence ID" value="CAB0045278.1"/>
    <property type="molecule type" value="Genomic_DNA"/>
</dbReference>
<dbReference type="InterPro" id="IPR048994">
    <property type="entry name" value="PH-GRAM_MTMR6-9"/>
</dbReference>
<organism evidence="3 4">
    <name type="scientific">Trichogramma brassicae</name>
    <dbReference type="NCBI Taxonomy" id="86971"/>
    <lineage>
        <taxon>Eukaryota</taxon>
        <taxon>Metazoa</taxon>
        <taxon>Ecdysozoa</taxon>
        <taxon>Arthropoda</taxon>
        <taxon>Hexapoda</taxon>
        <taxon>Insecta</taxon>
        <taxon>Pterygota</taxon>
        <taxon>Neoptera</taxon>
        <taxon>Endopterygota</taxon>
        <taxon>Hymenoptera</taxon>
        <taxon>Apocrita</taxon>
        <taxon>Proctotrupomorpha</taxon>
        <taxon>Chalcidoidea</taxon>
        <taxon>Trichogrammatidae</taxon>
        <taxon>Trichogramma</taxon>
    </lineage>
</organism>
<dbReference type="PANTHER" id="PTHR10807:SF73">
    <property type="entry name" value="LD06050P"/>
    <property type="match status" value="1"/>
</dbReference>
<sequence>MEFIDLITIPRVDNVVLINRTKERTKQYKIEGTLCISGHHLIISDRQKDNQQELWLLYRNIDVMEKKLNNQSPGGNIILKCKDFNIYQLEFTSVSHLHKVAETIENLSCLGQTYQYPFFYTPTSLNISKVQSEDGWTLFQPNSEWSHLVTAHCDEWRISQINKDYKVCSSYSAEIVVPKHIEDEIIVSSANFRDSGRFPVLCYRHDGGGILIRSSQPLCGQVGKRCRGDEILLNAYLRPGKRGVIVDTRSSTQAQNSKTKGGGTEIDAAYPQWIKSHKAIPRPYELSESFSKLIEACNDLNCSTSNWLSKLDNSKWLTSVQDAMNAACVTAQCLEQEQTAVLVHGGHGRDTTLLVTSLVQIILNPDCRTVRGLQALIEREWLQAGHPFFTRTRHGAYYTYGQNSQDAPTFVLFLDCLYQLHYQFQLSFEYTTELLIDFYKNAYYSSFGTFLGDSESERYRLKIPQLTTSLWSYMNQPDILEKYINPLYEANPGIIWPSVAPYLIRAFKNDCSSEINCMAQDYARVHIEKRKDAVERKDGGERNSYYWCII</sequence>
<dbReference type="GO" id="GO:0019903">
    <property type="term" value="F:protein phosphatase binding"/>
    <property type="evidence" value="ECO:0007669"/>
    <property type="project" value="TreeGrafter"/>
</dbReference>